<dbReference type="EMBL" id="FMHT01000003">
    <property type="protein sequence ID" value="SCL26462.1"/>
    <property type="molecule type" value="Genomic_DNA"/>
</dbReference>
<evidence type="ECO:0000256" key="1">
    <source>
        <dbReference type="SAM" id="MobiDB-lite"/>
    </source>
</evidence>
<feature type="compositionally biased region" description="Basic residues" evidence="1">
    <location>
        <begin position="109"/>
        <end position="128"/>
    </location>
</feature>
<protein>
    <submittedName>
        <fullName evidence="2">Uncharacterized protein</fullName>
    </submittedName>
</protein>
<dbReference type="Proteomes" id="UP000199699">
    <property type="component" value="Unassembled WGS sequence"/>
</dbReference>
<feature type="compositionally biased region" description="Basic residues" evidence="1">
    <location>
        <begin position="211"/>
        <end position="225"/>
    </location>
</feature>
<feature type="compositionally biased region" description="Basic residues" evidence="1">
    <location>
        <begin position="245"/>
        <end position="254"/>
    </location>
</feature>
<gene>
    <name evidence="2" type="ORF">GA0070616_3312</name>
</gene>
<feature type="region of interest" description="Disordered" evidence="1">
    <location>
        <begin position="1"/>
        <end position="280"/>
    </location>
</feature>
<feature type="compositionally biased region" description="Low complexity" evidence="1">
    <location>
        <begin position="1"/>
        <end position="29"/>
    </location>
</feature>
<evidence type="ECO:0000313" key="2">
    <source>
        <dbReference type="EMBL" id="SCL26462.1"/>
    </source>
</evidence>
<reference evidence="2 3" key="1">
    <citation type="submission" date="2016-06" db="EMBL/GenBank/DDBJ databases">
        <authorList>
            <person name="Kjaerup R.B."/>
            <person name="Dalgaard T.S."/>
            <person name="Juul-Madsen H.R."/>
        </authorList>
    </citation>
    <scope>NUCLEOTIDE SEQUENCE [LARGE SCALE GENOMIC DNA]</scope>
    <source>
        <strain evidence="2 3">DSM 43818</strain>
    </source>
</reference>
<feature type="compositionally biased region" description="Low complexity" evidence="1">
    <location>
        <begin position="180"/>
        <end position="208"/>
    </location>
</feature>
<organism evidence="2 3">
    <name type="scientific">Micromonospora nigra</name>
    <dbReference type="NCBI Taxonomy" id="145857"/>
    <lineage>
        <taxon>Bacteria</taxon>
        <taxon>Bacillati</taxon>
        <taxon>Actinomycetota</taxon>
        <taxon>Actinomycetes</taxon>
        <taxon>Micromonosporales</taxon>
        <taxon>Micromonosporaceae</taxon>
        <taxon>Micromonospora</taxon>
    </lineage>
</organism>
<feature type="compositionally biased region" description="Basic residues" evidence="1">
    <location>
        <begin position="156"/>
        <end position="166"/>
    </location>
</feature>
<feature type="compositionally biased region" description="Basic and acidic residues" evidence="1">
    <location>
        <begin position="54"/>
        <end position="64"/>
    </location>
</feature>
<evidence type="ECO:0000313" key="3">
    <source>
        <dbReference type="Proteomes" id="UP000199699"/>
    </source>
</evidence>
<keyword evidence="3" id="KW-1185">Reference proteome</keyword>
<feature type="compositionally biased region" description="Polar residues" evidence="1">
    <location>
        <begin position="37"/>
        <end position="53"/>
    </location>
</feature>
<sequence length="280" mass="31595">MPTRRSAPAANARSPPSRPARSSTSCAAAHGVRPQSRRPSSFYTTSNPTATSRQRVDRPAADRRSQRRRPSRPDHHDHHHPSRLGAPEERIRPLPSAEPSHPPGPTHQGPRRRTRRQPHRPARSRHHAGAATARPDRRRRRSRRDRPAGLVTSRTHPLRRRVRCPGRRITTTSLIRQHHPTPTQPRAATAASTEPSTPSPWSAWATTPHPGLRHPPHRQRPHQTRGHAQPQALHQQVTLPDPGRHPHGRNHRLTVTKASQSGLTRISARHAIPHWEALKR</sequence>
<name>A0A1C6SB10_9ACTN</name>
<accession>A0A1C6SB10</accession>
<dbReference type="AlphaFoldDB" id="A0A1C6SB10"/>
<proteinExistence type="predicted"/>